<evidence type="ECO:0000256" key="2">
    <source>
        <dbReference type="SAM" id="MobiDB-lite"/>
    </source>
</evidence>
<feature type="compositionally biased region" description="Polar residues" evidence="2">
    <location>
        <begin position="364"/>
        <end position="373"/>
    </location>
</feature>
<keyword evidence="4" id="KW-1185">Reference proteome</keyword>
<dbReference type="Proteomes" id="UP001152795">
    <property type="component" value="Unassembled WGS sequence"/>
</dbReference>
<dbReference type="Gene3D" id="1.20.5.190">
    <property type="match status" value="1"/>
</dbReference>
<proteinExistence type="predicted"/>
<feature type="region of interest" description="Disordered" evidence="2">
    <location>
        <begin position="302"/>
        <end position="373"/>
    </location>
</feature>
<feature type="non-terminal residue" evidence="3">
    <location>
        <position position="373"/>
    </location>
</feature>
<evidence type="ECO:0000313" key="4">
    <source>
        <dbReference type="Proteomes" id="UP001152795"/>
    </source>
</evidence>
<reference evidence="3" key="1">
    <citation type="submission" date="2020-04" db="EMBL/GenBank/DDBJ databases">
        <authorList>
            <person name="Alioto T."/>
            <person name="Alioto T."/>
            <person name="Gomez Garrido J."/>
        </authorList>
    </citation>
    <scope>NUCLEOTIDE SEQUENCE</scope>
    <source>
        <strain evidence="3">A484AB</strain>
    </source>
</reference>
<accession>A0A7D9DSD6</accession>
<dbReference type="EMBL" id="CACRXK020001910">
    <property type="protein sequence ID" value="CAB3991748.1"/>
    <property type="molecule type" value="Genomic_DNA"/>
</dbReference>
<evidence type="ECO:0000313" key="3">
    <source>
        <dbReference type="EMBL" id="CAB3991748.1"/>
    </source>
</evidence>
<evidence type="ECO:0000256" key="1">
    <source>
        <dbReference type="SAM" id="Coils"/>
    </source>
</evidence>
<dbReference type="AlphaFoldDB" id="A0A7D9DSD6"/>
<feature type="compositionally biased region" description="Low complexity" evidence="2">
    <location>
        <begin position="349"/>
        <end position="363"/>
    </location>
</feature>
<sequence>RRLHSFDNSRILTVKNNNLSSVLSPPAFQSTPYTGVNQAASLRTMRTNGLDDSPFTSHGSSSTTLLHNLYEKIERQSQGFDLLKSKVDTLETEVNNQRREMQQFKERLSQLVQRVESFKPEKDHGTTFEEFKSEIRCELNKIKDSIVDPKDSIVDPKDENDDHGWKTTTTERLGHHMTESGQVLSSLEEIHSRLDKIESDLSSSQHNVENNSKMVEKNVTLLSDWRNENMESMNRLCKLQDLSVDEVKHLRSKLYDVQDKIHELETSLNDARVHNEFSTSRKSNSFLDNDMNPKVKHSYISISSDEDERHSFTNSNSSDNLDASDHGDSSLGFNELNLDGSDRQREKSQSSGSDLLHSSLNSLTGSEDSLSEI</sequence>
<keyword evidence="1" id="KW-0175">Coiled coil</keyword>
<feature type="coiled-coil region" evidence="1">
    <location>
        <begin position="80"/>
        <end position="114"/>
    </location>
</feature>
<name>A0A7D9DSD6_PARCT</name>
<dbReference type="OrthoDB" id="9904351at2759"/>
<protein>
    <submittedName>
        <fullName evidence="3">Uncharacterized protein</fullName>
    </submittedName>
</protein>
<comment type="caution">
    <text evidence="3">The sequence shown here is derived from an EMBL/GenBank/DDBJ whole genome shotgun (WGS) entry which is preliminary data.</text>
</comment>
<organism evidence="3 4">
    <name type="scientific">Paramuricea clavata</name>
    <name type="common">Red gorgonian</name>
    <name type="synonym">Violescent sea-whip</name>
    <dbReference type="NCBI Taxonomy" id="317549"/>
    <lineage>
        <taxon>Eukaryota</taxon>
        <taxon>Metazoa</taxon>
        <taxon>Cnidaria</taxon>
        <taxon>Anthozoa</taxon>
        <taxon>Octocorallia</taxon>
        <taxon>Malacalcyonacea</taxon>
        <taxon>Plexauridae</taxon>
        <taxon>Paramuricea</taxon>
    </lineage>
</organism>
<gene>
    <name evidence="3" type="ORF">PACLA_8A001910</name>
</gene>